<evidence type="ECO:0000313" key="5">
    <source>
        <dbReference type="Proteomes" id="UP000198508"/>
    </source>
</evidence>
<dbReference type="AlphaFoldDB" id="A0A1I0IH01"/>
<dbReference type="RefSeq" id="WP_092367114.1">
    <property type="nucleotide sequence ID" value="NZ_CATZMQ010000003.1"/>
</dbReference>
<dbReference type="GO" id="GO:0050568">
    <property type="term" value="F:protein-glutamine glutaminase activity"/>
    <property type="evidence" value="ECO:0007669"/>
    <property type="project" value="UniProtKB-UniRule"/>
</dbReference>
<dbReference type="InterPro" id="IPR011324">
    <property type="entry name" value="Cytotoxic_necrot_fac-like_cat"/>
</dbReference>
<comment type="similarity">
    <text evidence="3">Belongs to the CheD family.</text>
</comment>
<dbReference type="InterPro" id="IPR038592">
    <property type="entry name" value="CheD-like_sf"/>
</dbReference>
<dbReference type="GO" id="GO:0006935">
    <property type="term" value="P:chemotaxis"/>
    <property type="evidence" value="ECO:0007669"/>
    <property type="project" value="UniProtKB-UniRule"/>
</dbReference>
<keyword evidence="5" id="KW-1185">Reference proteome</keyword>
<comment type="function">
    <text evidence="3">Probably deamidates glutamine residues to glutamate on methyl-accepting chemotaxis receptors (MCPs), playing an important role in chemotaxis.</text>
</comment>
<organism evidence="4 5">
    <name type="scientific">Enterocloster lavalensis</name>
    <dbReference type="NCBI Taxonomy" id="460384"/>
    <lineage>
        <taxon>Bacteria</taxon>
        <taxon>Bacillati</taxon>
        <taxon>Bacillota</taxon>
        <taxon>Clostridia</taxon>
        <taxon>Lachnospirales</taxon>
        <taxon>Lachnospiraceae</taxon>
        <taxon>Enterocloster</taxon>
    </lineage>
</organism>
<name>A0A1I0IH01_9FIRM</name>
<dbReference type="EC" id="3.5.1.44" evidence="3"/>
<keyword evidence="2 3" id="KW-0378">Hydrolase</keyword>
<dbReference type="HAMAP" id="MF_01440">
    <property type="entry name" value="CheD"/>
    <property type="match status" value="1"/>
</dbReference>
<protein>
    <recommendedName>
        <fullName evidence="3">Probable chemoreceptor glutamine deamidase CheD</fullName>
        <ecNumber evidence="3">3.5.1.44</ecNumber>
    </recommendedName>
</protein>
<dbReference type="Proteomes" id="UP000198508">
    <property type="component" value="Unassembled WGS sequence"/>
</dbReference>
<dbReference type="EMBL" id="FOIM01000021">
    <property type="protein sequence ID" value="SET96121.1"/>
    <property type="molecule type" value="Genomic_DNA"/>
</dbReference>
<evidence type="ECO:0000313" key="4">
    <source>
        <dbReference type="EMBL" id="SET96121.1"/>
    </source>
</evidence>
<dbReference type="STRING" id="460384.SAMN05216313_12174"/>
<sequence>MADKPVVVGIAEMEVVRDSGKIATYALGSCVGVCLYDYKNKVAGMVHILLPSSSDAIERSNPCKFADSGCKYLMQRMLLNGARQSFVTAKIVGGATMFAVKGPMQGIGDRNVQAVKQALHSMNVRIIAEDTGDRYGRSVVMDAATGKLTIHSVGHGTVTL</sequence>
<accession>A0A1I0IH01</accession>
<evidence type="ECO:0000256" key="3">
    <source>
        <dbReference type="HAMAP-Rule" id="MF_01440"/>
    </source>
</evidence>
<evidence type="ECO:0000256" key="1">
    <source>
        <dbReference type="ARBA" id="ARBA00022500"/>
    </source>
</evidence>
<evidence type="ECO:0000256" key="2">
    <source>
        <dbReference type="ARBA" id="ARBA00022801"/>
    </source>
</evidence>
<keyword evidence="1 3" id="KW-0145">Chemotaxis</keyword>
<dbReference type="Gene3D" id="3.30.1330.200">
    <property type="match status" value="1"/>
</dbReference>
<gene>
    <name evidence="3" type="primary">cheD</name>
    <name evidence="4" type="ORF">SAMN05216313_12174</name>
</gene>
<proteinExistence type="inferred from homology"/>
<comment type="catalytic activity">
    <reaction evidence="3">
        <text>L-glutaminyl-[protein] + H2O = L-glutamyl-[protein] + NH4(+)</text>
        <dbReference type="Rhea" id="RHEA:16441"/>
        <dbReference type="Rhea" id="RHEA-COMP:10207"/>
        <dbReference type="Rhea" id="RHEA-COMP:10208"/>
        <dbReference type="ChEBI" id="CHEBI:15377"/>
        <dbReference type="ChEBI" id="CHEBI:28938"/>
        <dbReference type="ChEBI" id="CHEBI:29973"/>
        <dbReference type="ChEBI" id="CHEBI:30011"/>
        <dbReference type="EC" id="3.5.1.44"/>
    </reaction>
</comment>
<reference evidence="5" key="1">
    <citation type="submission" date="2016-10" db="EMBL/GenBank/DDBJ databases">
        <authorList>
            <person name="Varghese N."/>
            <person name="Submissions S."/>
        </authorList>
    </citation>
    <scope>NUCLEOTIDE SEQUENCE [LARGE SCALE GENOMIC DNA]</scope>
    <source>
        <strain evidence="5">NLAE-zl-G277</strain>
    </source>
</reference>
<dbReference type="PANTHER" id="PTHR35147">
    <property type="entry name" value="CHEMORECEPTOR GLUTAMINE DEAMIDASE CHED-RELATED"/>
    <property type="match status" value="1"/>
</dbReference>
<dbReference type="Pfam" id="PF03975">
    <property type="entry name" value="CheD"/>
    <property type="match status" value="1"/>
</dbReference>
<dbReference type="CDD" id="cd16352">
    <property type="entry name" value="CheD"/>
    <property type="match status" value="1"/>
</dbReference>
<dbReference type="PANTHER" id="PTHR35147:SF1">
    <property type="entry name" value="CHEMORECEPTOR GLUTAMINE DEAMIDASE CHED-RELATED"/>
    <property type="match status" value="1"/>
</dbReference>
<dbReference type="SUPFAM" id="SSF64438">
    <property type="entry name" value="CNF1/YfiH-like putative cysteine hydrolases"/>
    <property type="match status" value="1"/>
</dbReference>
<dbReference type="InterPro" id="IPR005659">
    <property type="entry name" value="Chemorcpt_Glu_NH3ase_CheD"/>
</dbReference>